<keyword evidence="2" id="KW-1185">Reference proteome</keyword>
<organism evidence="1 2">
    <name type="scientific">Roseomonas nitratireducens</name>
    <dbReference type="NCBI Taxonomy" id="2820810"/>
    <lineage>
        <taxon>Bacteria</taxon>
        <taxon>Pseudomonadati</taxon>
        <taxon>Pseudomonadota</taxon>
        <taxon>Alphaproteobacteria</taxon>
        <taxon>Acetobacterales</taxon>
        <taxon>Roseomonadaceae</taxon>
        <taxon>Roseomonas</taxon>
    </lineage>
</organism>
<name>A0ABS4AVW0_9PROT</name>
<gene>
    <name evidence="1" type="ORF">J5Y09_13370</name>
</gene>
<comment type="caution">
    <text evidence="1">The sequence shown here is derived from an EMBL/GenBank/DDBJ whole genome shotgun (WGS) entry which is preliminary data.</text>
</comment>
<evidence type="ECO:0000313" key="1">
    <source>
        <dbReference type="EMBL" id="MBP0464906.1"/>
    </source>
</evidence>
<dbReference type="RefSeq" id="WP_209352303.1">
    <property type="nucleotide sequence ID" value="NZ_JAGIYZ010000012.1"/>
</dbReference>
<sequence>MSATYYCYSCYVQLPATATSGGVCNVCQMKIASKNAPQQGAVQVVVWNNLPQTAAFVQPGREPGLTPEANYIDEVMACINDHIGDTAGTNFGDQYTIWKGGGTPTVDYQGTRAGSGATFWIDIQGQVGGGGSKRKTYWQILVECAGTPPPRDNVVNAIAASHASNVASGKRTQVGQRIVIVRGNTVGRPN</sequence>
<dbReference type="Proteomes" id="UP000680815">
    <property type="component" value="Unassembled WGS sequence"/>
</dbReference>
<accession>A0ABS4AVW0</accession>
<protein>
    <submittedName>
        <fullName evidence="1">Uncharacterized protein</fullName>
    </submittedName>
</protein>
<reference evidence="1 2" key="1">
    <citation type="submission" date="2021-03" db="EMBL/GenBank/DDBJ databases">
        <authorList>
            <person name="So Y."/>
        </authorList>
    </citation>
    <scope>NUCLEOTIDE SEQUENCE [LARGE SCALE GENOMIC DNA]</scope>
    <source>
        <strain evidence="1 2">PWR1</strain>
    </source>
</reference>
<proteinExistence type="predicted"/>
<dbReference type="EMBL" id="JAGIYZ010000012">
    <property type="protein sequence ID" value="MBP0464906.1"/>
    <property type="molecule type" value="Genomic_DNA"/>
</dbReference>
<evidence type="ECO:0000313" key="2">
    <source>
        <dbReference type="Proteomes" id="UP000680815"/>
    </source>
</evidence>